<reference evidence="1 2" key="1">
    <citation type="submission" date="2018-06" db="EMBL/GenBank/DDBJ databases">
        <authorList>
            <consortium name="Pathogen Informatics"/>
            <person name="Doyle S."/>
        </authorList>
    </citation>
    <scope>NUCLEOTIDE SEQUENCE [LARGE SCALE GENOMIC DNA]</scope>
    <source>
        <strain evidence="1 2">NCTC10359</strain>
    </source>
</reference>
<evidence type="ECO:0000313" key="2">
    <source>
        <dbReference type="Proteomes" id="UP000254437"/>
    </source>
</evidence>
<sequence>MKKLTIYPTIPLAFVINDKPTTPQTLGLSNQLCQKIENITHIDDIFSDDFLNLLFDIQEQLPDYSLGMMIHGAWIELAKYAYDIEIIEGFGSGGTFNVGSRDTNPDEYFDDKSMVDFTLDEDFAFPFVVKFLQNHFCSHDQPKDYYHDENGELVLEERTEFDWHDINYYTYEIMDKVLKDIKEGAYLLWHDFDNPTLDELKAYFRKIGFDYLFIKEFYPNLSWKALSEQEQNDFIKHHVYFVIRFYHRFMDKTTNIMNENPNNRFVFFAGP</sequence>
<dbReference type="RefSeq" id="WP_115006704.1">
    <property type="nucleotide sequence ID" value="NZ_UGQU01000002.1"/>
</dbReference>
<gene>
    <name evidence="1" type="ORF">NCTC10359_01282</name>
</gene>
<dbReference type="Proteomes" id="UP000254437">
    <property type="component" value="Unassembled WGS sequence"/>
</dbReference>
<dbReference type="EMBL" id="UGQU01000002">
    <property type="protein sequence ID" value="STZ62877.1"/>
    <property type="molecule type" value="Genomic_DNA"/>
</dbReference>
<evidence type="ECO:0000313" key="1">
    <source>
        <dbReference type="EMBL" id="STZ62877.1"/>
    </source>
</evidence>
<accession>A0A378TQ81</accession>
<proteinExistence type="predicted"/>
<dbReference type="AlphaFoldDB" id="A0A378TQ81"/>
<organism evidence="1 2">
    <name type="scientific">Moraxella lacunata</name>
    <dbReference type="NCBI Taxonomy" id="477"/>
    <lineage>
        <taxon>Bacteria</taxon>
        <taxon>Pseudomonadati</taxon>
        <taxon>Pseudomonadota</taxon>
        <taxon>Gammaproteobacteria</taxon>
        <taxon>Moraxellales</taxon>
        <taxon>Moraxellaceae</taxon>
        <taxon>Moraxella</taxon>
    </lineage>
</organism>
<protein>
    <submittedName>
        <fullName evidence="1">Uncharacterized protein</fullName>
    </submittedName>
</protein>
<name>A0A378TQ81_MORLA</name>